<evidence type="ECO:0000259" key="4">
    <source>
        <dbReference type="Pfam" id="PF08241"/>
    </source>
</evidence>
<dbReference type="PANTHER" id="PTHR44942:SF4">
    <property type="entry name" value="METHYLTRANSFERASE TYPE 11 DOMAIN-CONTAINING PROTEIN"/>
    <property type="match status" value="1"/>
</dbReference>
<dbReference type="Gene3D" id="3.40.50.150">
    <property type="entry name" value="Vaccinia Virus protein VP39"/>
    <property type="match status" value="1"/>
</dbReference>
<keyword evidence="6" id="KW-1185">Reference proteome</keyword>
<proteinExistence type="inferred from homology"/>
<keyword evidence="3" id="KW-0808">Transferase</keyword>
<keyword evidence="2 5" id="KW-0489">Methyltransferase</keyword>
<comment type="similarity">
    <text evidence="1">Belongs to the methyltransferase superfamily.</text>
</comment>
<feature type="domain" description="Methyltransferase type 11" evidence="4">
    <location>
        <begin position="24"/>
        <end position="74"/>
    </location>
</feature>
<evidence type="ECO:0000313" key="5">
    <source>
        <dbReference type="EMBL" id="CAI5795020.1"/>
    </source>
</evidence>
<dbReference type="Pfam" id="PF08241">
    <property type="entry name" value="Methyltransf_11"/>
    <property type="match status" value="1"/>
</dbReference>
<dbReference type="EMBL" id="OX395141">
    <property type="protein sequence ID" value="CAI5795020.1"/>
    <property type="molecule type" value="Genomic_DNA"/>
</dbReference>
<dbReference type="CDD" id="cd02440">
    <property type="entry name" value="AdoMet_MTases"/>
    <property type="match status" value="1"/>
</dbReference>
<dbReference type="GO" id="GO:0008757">
    <property type="term" value="F:S-adenosylmethionine-dependent methyltransferase activity"/>
    <property type="evidence" value="ECO:0007669"/>
    <property type="project" value="InterPro"/>
</dbReference>
<reference evidence="5" key="1">
    <citation type="submission" date="2022-12" db="EMBL/GenBank/DDBJ databases">
        <authorList>
            <person name="Alioto T."/>
            <person name="Alioto T."/>
            <person name="Gomez Garrido J."/>
        </authorList>
    </citation>
    <scope>NUCLEOTIDE SEQUENCE</scope>
</reference>
<accession>A0AA35LEU0</accession>
<dbReference type="GO" id="GO:0032259">
    <property type="term" value="P:methylation"/>
    <property type="evidence" value="ECO:0007669"/>
    <property type="project" value="UniProtKB-KW"/>
</dbReference>
<dbReference type="InterPro" id="IPR051052">
    <property type="entry name" value="Diverse_substrate_MTase"/>
</dbReference>
<sequence>MVSWSTSCNFVQVQTDTFYYLLSFSSRVCPAEDLPFEDDSVDLVTAFAAVHWFDGPRFLREVDRVLKPSGCVVFSSYNRHMQLCYKDCTDELTEIFREVSPSHRPRT</sequence>
<dbReference type="Proteomes" id="UP001178461">
    <property type="component" value="Chromosome 15"/>
</dbReference>
<evidence type="ECO:0000256" key="3">
    <source>
        <dbReference type="ARBA" id="ARBA00022679"/>
    </source>
</evidence>
<dbReference type="InterPro" id="IPR013216">
    <property type="entry name" value="Methyltransf_11"/>
</dbReference>
<dbReference type="SUPFAM" id="SSF53335">
    <property type="entry name" value="S-adenosyl-L-methionine-dependent methyltransferases"/>
    <property type="match status" value="1"/>
</dbReference>
<evidence type="ECO:0000256" key="1">
    <source>
        <dbReference type="ARBA" id="ARBA00008361"/>
    </source>
</evidence>
<organism evidence="5 6">
    <name type="scientific">Podarcis lilfordi</name>
    <name type="common">Lilford's wall lizard</name>
    <dbReference type="NCBI Taxonomy" id="74358"/>
    <lineage>
        <taxon>Eukaryota</taxon>
        <taxon>Metazoa</taxon>
        <taxon>Chordata</taxon>
        <taxon>Craniata</taxon>
        <taxon>Vertebrata</taxon>
        <taxon>Euteleostomi</taxon>
        <taxon>Lepidosauria</taxon>
        <taxon>Squamata</taxon>
        <taxon>Bifurcata</taxon>
        <taxon>Unidentata</taxon>
        <taxon>Episquamata</taxon>
        <taxon>Laterata</taxon>
        <taxon>Lacertibaenia</taxon>
        <taxon>Lacertidae</taxon>
        <taxon>Podarcis</taxon>
    </lineage>
</organism>
<dbReference type="AlphaFoldDB" id="A0AA35LEU0"/>
<protein>
    <submittedName>
        <fullName evidence="5">Methyltransferase DDB_G0268948 isoform X1</fullName>
    </submittedName>
</protein>
<dbReference type="InterPro" id="IPR029063">
    <property type="entry name" value="SAM-dependent_MTases_sf"/>
</dbReference>
<name>A0AA35LEU0_9SAUR</name>
<evidence type="ECO:0000313" key="6">
    <source>
        <dbReference type="Proteomes" id="UP001178461"/>
    </source>
</evidence>
<evidence type="ECO:0000256" key="2">
    <source>
        <dbReference type="ARBA" id="ARBA00022603"/>
    </source>
</evidence>
<gene>
    <name evidence="5" type="ORF">PODLI_1B021409</name>
</gene>
<dbReference type="PANTHER" id="PTHR44942">
    <property type="entry name" value="METHYLTRANSF_11 DOMAIN-CONTAINING PROTEIN"/>
    <property type="match status" value="1"/>
</dbReference>